<evidence type="ECO:0000256" key="1">
    <source>
        <dbReference type="ARBA" id="ARBA00007529"/>
    </source>
</evidence>
<dbReference type="PANTHER" id="PTHR33442">
    <property type="entry name" value="TRANS-3-HYDROXY-L-PROLINE DEHYDRATASE"/>
    <property type="match status" value="1"/>
</dbReference>
<sequence>MGGMKTIDIIDSHTGGEPTRLVVAGGPDLGGGTLAQRLDTFCTQFDDWRRAIVTEPRGSDVMVGALLCAPDDPDAAAGVIFFNNVGYLGMCGHGTIGLVASLAHAGRIAPGRHRIDTPVGPVDATLNANGSVSVRNVPAYRHRHAVTVDVPGHGPLTGDVAWGGNWFFLVAEHGRELVPAHIGELTAFTEAIRDALHAQGVTGADGAYIDHIELFADSPSAGLDSRNFVLCPGSAYDRSPCGTGTSAKLACLAADGLLAPGAVWRQESIIGSVFEGSYAQAGGELIPTITGYAHIMGEGRLVIDERDPFAWGVSASAGA</sequence>
<dbReference type="eggNOG" id="COG3938">
    <property type="taxonomic scope" value="Bacteria"/>
</dbReference>
<dbReference type="FunFam" id="3.10.310.10:FF:000012">
    <property type="entry name" value="4-hydroxyproline 2-epimerase"/>
    <property type="match status" value="1"/>
</dbReference>
<dbReference type="PANTHER" id="PTHR33442:SF1">
    <property type="entry name" value="TRANS-3-HYDROXY-L-PROLINE DEHYDRATASE"/>
    <property type="match status" value="1"/>
</dbReference>
<evidence type="ECO:0000256" key="3">
    <source>
        <dbReference type="ARBA" id="ARBA00035826"/>
    </source>
</evidence>
<dbReference type="OrthoDB" id="181267at2"/>
<dbReference type="GO" id="GO:0047580">
    <property type="term" value="F:4-hydroxyproline epimerase activity"/>
    <property type="evidence" value="ECO:0007669"/>
    <property type="project" value="UniProtKB-EC"/>
</dbReference>
<dbReference type="EC" id="5.1.1.8" evidence="4"/>
<dbReference type="InterPro" id="IPR008794">
    <property type="entry name" value="Pro_racemase_fam"/>
</dbReference>
<comment type="catalytic activity">
    <reaction evidence="3">
        <text>trans-4-hydroxy-L-proline = cis-4-hydroxy-D-proline</text>
        <dbReference type="Rhea" id="RHEA:21152"/>
        <dbReference type="ChEBI" id="CHEBI:57690"/>
        <dbReference type="ChEBI" id="CHEBI:58375"/>
        <dbReference type="EC" id="5.1.1.8"/>
    </reaction>
</comment>
<dbReference type="SUPFAM" id="SSF54506">
    <property type="entry name" value="Diaminopimelate epimerase-like"/>
    <property type="match status" value="1"/>
</dbReference>
<dbReference type="AlphaFoldDB" id="A0A069NKC1"/>
<gene>
    <name evidence="5" type="ORF">BG57_19980</name>
</gene>
<evidence type="ECO:0000313" key="6">
    <source>
        <dbReference type="Proteomes" id="UP000027439"/>
    </source>
</evidence>
<accession>A0A069NKC1</accession>
<dbReference type="Gene3D" id="3.10.310.10">
    <property type="entry name" value="Diaminopimelate Epimerase, Chain A, domain 1"/>
    <property type="match status" value="2"/>
</dbReference>
<organism evidence="5 6">
    <name type="scientific">Caballeronia grimmiae</name>
    <dbReference type="NCBI Taxonomy" id="1071679"/>
    <lineage>
        <taxon>Bacteria</taxon>
        <taxon>Pseudomonadati</taxon>
        <taxon>Pseudomonadota</taxon>
        <taxon>Betaproteobacteria</taxon>
        <taxon>Burkholderiales</taxon>
        <taxon>Burkholderiaceae</taxon>
        <taxon>Caballeronia</taxon>
    </lineage>
</organism>
<evidence type="ECO:0000313" key="5">
    <source>
        <dbReference type="EMBL" id="KDR28034.1"/>
    </source>
</evidence>
<dbReference type="SFLD" id="SFLDS00028">
    <property type="entry name" value="Proline_Racemase"/>
    <property type="match status" value="1"/>
</dbReference>
<keyword evidence="2" id="KW-0413">Isomerase</keyword>
<evidence type="ECO:0000256" key="4">
    <source>
        <dbReference type="ARBA" id="ARBA00039135"/>
    </source>
</evidence>
<reference evidence="5 6" key="1">
    <citation type="submission" date="2014-03" db="EMBL/GenBank/DDBJ databases">
        <title>Draft Genome Sequences of Four Burkholderia Strains.</title>
        <authorList>
            <person name="Liu X.Y."/>
            <person name="Li C.X."/>
            <person name="Xu J.H."/>
        </authorList>
    </citation>
    <scope>NUCLEOTIDE SEQUENCE [LARGE SCALE GENOMIC DNA]</scope>
    <source>
        <strain evidence="5 6">R27</strain>
    </source>
</reference>
<name>A0A069NKC1_9BURK</name>
<comment type="similarity">
    <text evidence="1">Belongs to the proline racemase family.</text>
</comment>
<evidence type="ECO:0000256" key="2">
    <source>
        <dbReference type="ARBA" id="ARBA00023235"/>
    </source>
</evidence>
<dbReference type="Pfam" id="PF05544">
    <property type="entry name" value="Pro_racemase"/>
    <property type="match status" value="1"/>
</dbReference>
<dbReference type="NCBIfam" id="NF010577">
    <property type="entry name" value="PRK13970.1"/>
    <property type="match status" value="1"/>
</dbReference>
<protein>
    <recommendedName>
        <fullName evidence="4">4-hydroxyproline epimerase</fullName>
        <ecNumber evidence="4">5.1.1.8</ecNumber>
    </recommendedName>
</protein>
<dbReference type="EMBL" id="JFHE01000038">
    <property type="protein sequence ID" value="KDR28034.1"/>
    <property type="molecule type" value="Genomic_DNA"/>
</dbReference>
<dbReference type="PIRSF" id="PIRSF029792">
    <property type="entry name" value="Pro_racemase"/>
    <property type="match status" value="1"/>
</dbReference>
<comment type="caution">
    <text evidence="5">The sequence shown here is derived from an EMBL/GenBank/DDBJ whole genome shotgun (WGS) entry which is preliminary data.</text>
</comment>
<dbReference type="STRING" id="1071679.BG57_19980"/>
<dbReference type="Proteomes" id="UP000027439">
    <property type="component" value="Unassembled WGS sequence"/>
</dbReference>
<proteinExistence type="inferred from homology"/>